<reference evidence="1 2" key="1">
    <citation type="submission" date="2023-08" db="EMBL/GenBank/DDBJ databases">
        <authorList>
            <person name="Maltman C."/>
        </authorList>
    </citation>
    <scope>NUCLEOTIDE SEQUENCE [LARGE SCALE GENOMIC DNA]</scope>
    <source>
        <strain evidence="1 2">ES2</strain>
    </source>
</reference>
<evidence type="ECO:0008006" key="3">
    <source>
        <dbReference type="Google" id="ProtNLM"/>
    </source>
</evidence>
<accession>A0ABU1E7Y2</accession>
<sequence length="146" mass="16773">MQESFTMGLKRFLQLLGLLAGFCFQAQTLHLYGGADQDQYLGCLNCDNFDKNSIWNKFSDYGNVFSSKSIWNTYGNYGSTYSAYSPWNSYASYPPAILDQDGNFFGFLTLNPYKSDRSELELAVILCKHHEEIKSDVGGWYERLFR</sequence>
<dbReference type="EMBL" id="JAVIXS010000016">
    <property type="protein sequence ID" value="MDR4953883.1"/>
    <property type="molecule type" value="Genomic_DNA"/>
</dbReference>
<name>A0ABU1E7Y2_9FLAO</name>
<comment type="caution">
    <text evidence="1">The sequence shown here is derived from an EMBL/GenBank/DDBJ whole genome shotgun (WGS) entry which is preliminary data.</text>
</comment>
<organism evidence="1 2">
    <name type="scientific">Chryseobacterium metallicongregator</name>
    <dbReference type="NCBI Taxonomy" id="3073042"/>
    <lineage>
        <taxon>Bacteria</taxon>
        <taxon>Pseudomonadati</taxon>
        <taxon>Bacteroidota</taxon>
        <taxon>Flavobacteriia</taxon>
        <taxon>Flavobacteriales</taxon>
        <taxon>Weeksellaceae</taxon>
        <taxon>Chryseobacterium group</taxon>
        <taxon>Chryseobacterium</taxon>
    </lineage>
</organism>
<evidence type="ECO:0000313" key="2">
    <source>
        <dbReference type="Proteomes" id="UP001260959"/>
    </source>
</evidence>
<keyword evidence="2" id="KW-1185">Reference proteome</keyword>
<dbReference type="RefSeq" id="WP_309522791.1">
    <property type="nucleotide sequence ID" value="NZ_JAVIXS010000016.1"/>
</dbReference>
<protein>
    <recommendedName>
        <fullName evidence="3">Glycyl-tRNA synthetase subunit alpha</fullName>
    </recommendedName>
</protein>
<proteinExistence type="predicted"/>
<dbReference type="Proteomes" id="UP001260959">
    <property type="component" value="Unassembled WGS sequence"/>
</dbReference>
<evidence type="ECO:0000313" key="1">
    <source>
        <dbReference type="EMBL" id="MDR4953883.1"/>
    </source>
</evidence>
<gene>
    <name evidence="1" type="ORF">REB14_17015</name>
</gene>